<dbReference type="Gene3D" id="3.40.50.720">
    <property type="entry name" value="NAD(P)-binding Rossmann-like Domain"/>
    <property type="match status" value="1"/>
</dbReference>
<dbReference type="RefSeq" id="WP_354547452.1">
    <property type="nucleotide sequence ID" value="NZ_JBEPSD010000001.1"/>
</dbReference>
<dbReference type="InterPro" id="IPR023753">
    <property type="entry name" value="FAD/NAD-binding_dom"/>
</dbReference>
<organism evidence="12 13">
    <name type="scientific">Rhodanobacter soli</name>
    <dbReference type="NCBI Taxonomy" id="590609"/>
    <lineage>
        <taxon>Bacteria</taxon>
        <taxon>Pseudomonadati</taxon>
        <taxon>Pseudomonadota</taxon>
        <taxon>Gammaproteobacteria</taxon>
        <taxon>Lysobacterales</taxon>
        <taxon>Rhodanobacteraceae</taxon>
        <taxon>Rhodanobacter</taxon>
    </lineage>
</organism>
<keyword evidence="8" id="KW-0408">Iron</keyword>
<keyword evidence="4" id="KW-0285">Flavoprotein</keyword>
<evidence type="ECO:0000313" key="13">
    <source>
        <dbReference type="Proteomes" id="UP001549251"/>
    </source>
</evidence>
<dbReference type="EMBL" id="JBEPSD010000001">
    <property type="protein sequence ID" value="MET4568632.1"/>
    <property type="molecule type" value="Genomic_DNA"/>
</dbReference>
<evidence type="ECO:0000256" key="2">
    <source>
        <dbReference type="ARBA" id="ARBA00001966"/>
    </source>
</evidence>
<dbReference type="Pfam" id="PF07992">
    <property type="entry name" value="Pyr_redox_2"/>
    <property type="match status" value="1"/>
</dbReference>
<feature type="domain" description="FAD/NAD(P)-binding" evidence="11">
    <location>
        <begin position="387"/>
        <end position="624"/>
    </location>
</feature>
<dbReference type="InterPro" id="IPR037348">
    <property type="entry name" value="TMADH/DMDH_FMN-bd"/>
</dbReference>
<comment type="similarity">
    <text evidence="3">In the N-terminal section; belongs to the NADH:flavin oxidoreductase/NADH oxidase family.</text>
</comment>
<keyword evidence="6" id="KW-0479">Metal-binding</keyword>
<dbReference type="InterPro" id="IPR051793">
    <property type="entry name" value="NADH:flavin_oxidoreductase"/>
</dbReference>
<dbReference type="EC" id="1.5.8.2" evidence="12"/>
<dbReference type="GO" id="GO:0047133">
    <property type="term" value="F:dimethylamine dehydrogenase activity"/>
    <property type="evidence" value="ECO:0007669"/>
    <property type="project" value="UniProtKB-EC"/>
</dbReference>
<evidence type="ECO:0000256" key="3">
    <source>
        <dbReference type="ARBA" id="ARBA00011048"/>
    </source>
</evidence>
<dbReference type="Gene3D" id="3.20.20.70">
    <property type="entry name" value="Aldolase class I"/>
    <property type="match status" value="1"/>
</dbReference>
<dbReference type="Gene3D" id="3.50.50.60">
    <property type="entry name" value="FAD/NAD(P)-binding domain"/>
    <property type="match status" value="1"/>
</dbReference>
<evidence type="ECO:0000256" key="8">
    <source>
        <dbReference type="ARBA" id="ARBA00023004"/>
    </source>
</evidence>
<dbReference type="InterPro" id="IPR001155">
    <property type="entry name" value="OxRdtase_FMN_N"/>
</dbReference>
<dbReference type="EC" id="1.5.8.1" evidence="12"/>
<dbReference type="InterPro" id="IPR013785">
    <property type="entry name" value="Aldolase_TIM"/>
</dbReference>
<dbReference type="Proteomes" id="UP001549251">
    <property type="component" value="Unassembled WGS sequence"/>
</dbReference>
<accession>A0ABV2PUE8</accession>
<evidence type="ECO:0000313" key="12">
    <source>
        <dbReference type="EMBL" id="MET4568632.1"/>
    </source>
</evidence>
<keyword evidence="9" id="KW-0411">Iron-sulfur</keyword>
<dbReference type="InterPro" id="IPR036188">
    <property type="entry name" value="FAD/NAD-bd_sf"/>
</dbReference>
<proteinExistence type="inferred from homology"/>
<keyword evidence="7 12" id="KW-0560">Oxidoreductase</keyword>
<feature type="domain" description="NADH:flavin oxidoreductase/NADH oxidase N-terminal" evidence="10">
    <location>
        <begin position="9"/>
        <end position="337"/>
    </location>
</feature>
<dbReference type="CDD" id="cd02929">
    <property type="entry name" value="TMADH_HD_FMN"/>
    <property type="match status" value="1"/>
</dbReference>
<evidence type="ECO:0000256" key="1">
    <source>
        <dbReference type="ARBA" id="ARBA00001917"/>
    </source>
</evidence>
<dbReference type="SUPFAM" id="SSF51971">
    <property type="entry name" value="Nucleotide-binding domain"/>
    <property type="match status" value="1"/>
</dbReference>
<reference evidence="12 13" key="1">
    <citation type="submission" date="2024-06" db="EMBL/GenBank/DDBJ databases">
        <title>Sorghum-associated microbial communities from plants grown in Nebraska, USA.</title>
        <authorList>
            <person name="Schachtman D."/>
        </authorList>
    </citation>
    <scope>NUCLEOTIDE SEQUENCE [LARGE SCALE GENOMIC DNA]</scope>
    <source>
        <strain evidence="12 13">1757</strain>
    </source>
</reference>
<dbReference type="SUPFAM" id="SSF51905">
    <property type="entry name" value="FAD/NAD(P)-binding domain"/>
    <property type="match status" value="1"/>
</dbReference>
<gene>
    <name evidence="12" type="ORF">ABIE04_000959</name>
</gene>
<name>A0ABV2PUE8_9GAMM</name>
<dbReference type="PANTHER" id="PTHR42917:SF2">
    <property type="entry name" value="2,4-DIENOYL-COA REDUCTASE [(2E)-ENOYL-COA-PRODUCING]"/>
    <property type="match status" value="1"/>
</dbReference>
<evidence type="ECO:0000259" key="11">
    <source>
        <dbReference type="Pfam" id="PF07992"/>
    </source>
</evidence>
<protein>
    <submittedName>
        <fullName evidence="12">Dimethylamine/trimethylamine dehydrogenase</fullName>
        <ecNumber evidence="12">1.5.8.1</ecNumber>
        <ecNumber evidence="12">1.5.8.2</ecNumber>
    </submittedName>
</protein>
<evidence type="ECO:0000256" key="9">
    <source>
        <dbReference type="ARBA" id="ARBA00023014"/>
    </source>
</evidence>
<evidence type="ECO:0000256" key="7">
    <source>
        <dbReference type="ARBA" id="ARBA00023002"/>
    </source>
</evidence>
<keyword evidence="13" id="KW-1185">Reference proteome</keyword>
<dbReference type="GO" id="GO:0050470">
    <property type="term" value="F:trimethylamine dehydrogenase activity"/>
    <property type="evidence" value="ECO:0007669"/>
    <property type="project" value="UniProtKB-EC"/>
</dbReference>
<dbReference type="PRINTS" id="PR00420">
    <property type="entry name" value="RNGMNOXGNASE"/>
</dbReference>
<evidence type="ECO:0000259" key="10">
    <source>
        <dbReference type="Pfam" id="PF00724"/>
    </source>
</evidence>
<evidence type="ECO:0000256" key="4">
    <source>
        <dbReference type="ARBA" id="ARBA00022630"/>
    </source>
</evidence>
<sequence length="699" mass="77734">MRDPRYDILFTPLKIGPVTAKNRFFQVPHCNGMGHAMPLAHAAMRETKAEGGWAVVSTEECEIHPSGDLTPYVEARLWDDRDIPALALMCDKVHAHGALAALELTHNGPTASNLYSREVLLAPSHQPSKYGYPSQARAMTLHDIREYRRWHREAAIRGKRAGMDIIYVYAAHDLSLAMHFLQRRRNQRSDEYGGSLENRVRLLREVLEDTRDAVGDTCAVALRFATEELLGPGGVELAEAREIVGMLAELPDLWDVNLAAWYNDSVPSRFAGEGAQEPFIDFVKKTTTKPVVGVGRFTSPDTMVSQLKRGVLDMIGCARPSIADPFLPRKIEEGRIDDIRECIGCNICVSGDMTISPIRCTQNPTMGEEWRKGWHPERIAPKRSPSRVLVVGAGPAGLEAARALGQRGYEVSLAEARKELGGRVTREARLPGLAEWARVRDWRVGQIHKLANIAVYLDSALSAQDVLDFGAEHVVLATGCHWRRDGYGRSHGFAIPGFANNPRVFTPDDLMDGRLPEGRVVVFDDDGFYYGSVAAELLRLRGCEVIHLTPDDGIAPWSLHTLDYRHIRKRMAELGIEAMVSQDIIGYDGTTLAVEDVWTHRRRELGCDAVVAVTARVPDDALYQELLRREAEWSAAGVRSLRCIGDAEAPGLIAHAVYAGHRYARELEEPASGEVAFKRHFHTAHADDLRREPQAREPS</sequence>
<keyword evidence="5" id="KW-0288">FMN</keyword>
<comment type="cofactor">
    <cofactor evidence="1">
        <name>FMN</name>
        <dbReference type="ChEBI" id="CHEBI:58210"/>
    </cofactor>
</comment>
<dbReference type="PANTHER" id="PTHR42917">
    <property type="entry name" value="2,4-DIENOYL-COA REDUCTASE"/>
    <property type="match status" value="1"/>
</dbReference>
<evidence type="ECO:0000256" key="5">
    <source>
        <dbReference type="ARBA" id="ARBA00022643"/>
    </source>
</evidence>
<comment type="cofactor">
    <cofactor evidence="2">
        <name>[4Fe-4S] cluster</name>
        <dbReference type="ChEBI" id="CHEBI:49883"/>
    </cofactor>
</comment>
<dbReference type="SUPFAM" id="SSF51395">
    <property type="entry name" value="FMN-linked oxidoreductases"/>
    <property type="match status" value="1"/>
</dbReference>
<evidence type="ECO:0000256" key="6">
    <source>
        <dbReference type="ARBA" id="ARBA00022723"/>
    </source>
</evidence>
<dbReference type="Pfam" id="PF00724">
    <property type="entry name" value="Oxidored_FMN"/>
    <property type="match status" value="1"/>
</dbReference>
<comment type="caution">
    <text evidence="12">The sequence shown here is derived from an EMBL/GenBank/DDBJ whole genome shotgun (WGS) entry which is preliminary data.</text>
</comment>